<evidence type="ECO:0000256" key="1">
    <source>
        <dbReference type="SAM" id="Phobius"/>
    </source>
</evidence>
<reference evidence="2" key="1">
    <citation type="journal article" date="2012" name="J. Bacteriol.">
        <title>Genome Sequence of Streptomyces auratus Strain AGR0001, a Phoslactomycin-Producing Actinomycete.</title>
        <authorList>
            <person name="Han X."/>
            <person name="Li M."/>
            <person name="Ding Z."/>
            <person name="Zhao J."/>
            <person name="Ji K."/>
            <person name="Wen M."/>
            <person name="Lu T."/>
        </authorList>
    </citation>
    <scope>NUCLEOTIDE SEQUENCE [LARGE SCALE GENOMIC DNA]</scope>
    <source>
        <strain evidence="2">AGR0001</strain>
    </source>
</reference>
<dbReference type="HOGENOM" id="CLU_780563_0_0_11"/>
<keyword evidence="1" id="KW-0812">Transmembrane</keyword>
<feature type="transmembrane region" description="Helical" evidence="1">
    <location>
        <begin position="67"/>
        <end position="91"/>
    </location>
</feature>
<dbReference type="AlphaFoldDB" id="J2JY69"/>
<gene>
    <name evidence="2" type="ORF">SU9_21158</name>
</gene>
<feature type="transmembrane region" description="Helical" evidence="1">
    <location>
        <begin position="120"/>
        <end position="142"/>
    </location>
</feature>
<feature type="transmembrane region" description="Helical" evidence="1">
    <location>
        <begin position="36"/>
        <end position="55"/>
    </location>
</feature>
<evidence type="ECO:0000313" key="2">
    <source>
        <dbReference type="EMBL" id="EJJ05065.1"/>
    </source>
</evidence>
<feature type="transmembrane region" description="Helical" evidence="1">
    <location>
        <begin position="7"/>
        <end position="30"/>
    </location>
</feature>
<protein>
    <submittedName>
        <fullName evidence="2">Uncharacterized protein</fullName>
    </submittedName>
</protein>
<keyword evidence="1" id="KW-0472">Membrane</keyword>
<dbReference type="STRING" id="1160718.SU9_21158"/>
<sequence length="355" mass="37142">MRLLRVRILLLVGLLMRPGLLLGVWVLLWVGLLRRLLVRLLLGVLLCLLRVLLVRRGLLRVLLVVRARLLLVGLLVRPWLLLVLCLLWGLLLVRRGLLRRLLVRLLLVGSLLVRRGLLRGLLLVRSGLGLLVGCLLVLRVLLLLGVRVLLLLLLGVLRLRVVLLVLLVLRVLLGLGLGDVGLAVGVEGEVPDVYALGVDGLVADLAGLCVDPDHLAVVVDGVERVGRAVLPRHDDDGSGAGPGIVQVLGDAGVALGRVPGVAQGRVGPAVDVVDSAALARTAVEAAVGVGVPGARGGHLRIAEPGLQEGTAAVDAVVGAAGDDEAAVVLELRPGLEGVRVTDRGAVGVARYGVGQ</sequence>
<dbReference type="EMBL" id="AJGV01000127">
    <property type="protein sequence ID" value="EJJ05065.1"/>
    <property type="molecule type" value="Genomic_DNA"/>
</dbReference>
<proteinExistence type="predicted"/>
<name>J2JY69_9ACTN</name>
<accession>J2JY69</accession>
<dbReference type="eggNOG" id="ENOG50322RG">
    <property type="taxonomic scope" value="Bacteria"/>
</dbReference>
<keyword evidence="1" id="KW-1133">Transmembrane helix</keyword>
<comment type="caution">
    <text evidence="2">The sequence shown here is derived from an EMBL/GenBank/DDBJ whole genome shotgun (WGS) entry which is preliminary data.</text>
</comment>
<organism evidence="2">
    <name type="scientific">Streptomyces auratus AGR0001</name>
    <dbReference type="NCBI Taxonomy" id="1160718"/>
    <lineage>
        <taxon>Bacteria</taxon>
        <taxon>Bacillati</taxon>
        <taxon>Actinomycetota</taxon>
        <taxon>Actinomycetes</taxon>
        <taxon>Kitasatosporales</taxon>
        <taxon>Streptomycetaceae</taxon>
        <taxon>Streptomyces</taxon>
    </lineage>
</organism>
<feature type="transmembrane region" description="Helical" evidence="1">
    <location>
        <begin position="148"/>
        <end position="169"/>
    </location>
</feature>